<dbReference type="EMBL" id="LKAM01000001">
    <property type="protein sequence ID" value="KUM50636.1"/>
    <property type="molecule type" value="Genomic_DNA"/>
</dbReference>
<organism evidence="2">
    <name type="scientific">Picea glauca</name>
    <name type="common">White spruce</name>
    <name type="synonym">Pinus glauca</name>
    <dbReference type="NCBI Taxonomy" id="3330"/>
    <lineage>
        <taxon>Eukaryota</taxon>
        <taxon>Viridiplantae</taxon>
        <taxon>Streptophyta</taxon>
        <taxon>Embryophyta</taxon>
        <taxon>Tracheophyta</taxon>
        <taxon>Spermatophyta</taxon>
        <taxon>Pinopsida</taxon>
        <taxon>Pinidae</taxon>
        <taxon>Conifers I</taxon>
        <taxon>Pinales</taxon>
        <taxon>Pinaceae</taxon>
        <taxon>Picea</taxon>
    </lineage>
</organism>
<keyword evidence="1" id="KW-0472">Membrane</keyword>
<geneLocation type="mitochondrion" evidence="2"/>
<evidence type="ECO:0000256" key="1">
    <source>
        <dbReference type="SAM" id="Phobius"/>
    </source>
</evidence>
<gene>
    <name evidence="2" type="ORF">ABT39_MTgene480</name>
</gene>
<name>A0A101M3Z1_PICGL</name>
<keyword evidence="1" id="KW-0812">Transmembrane</keyword>
<proteinExistence type="predicted"/>
<evidence type="ECO:0000313" key="2">
    <source>
        <dbReference type="EMBL" id="KUM50636.1"/>
    </source>
</evidence>
<protein>
    <submittedName>
        <fullName evidence="2">Uncharacterized protein</fullName>
    </submittedName>
</protein>
<sequence>MLLMPIPMPLPRGQLGSKLPFVSYHAAVASATGLLVLLLAVVSGWG</sequence>
<comment type="caution">
    <text evidence="2">The sequence shown here is derived from an EMBL/GenBank/DDBJ whole genome shotgun (WGS) entry which is preliminary data.</text>
</comment>
<dbReference type="AlphaFoldDB" id="A0A101M3Z1"/>
<keyword evidence="2" id="KW-0496">Mitochondrion</keyword>
<feature type="transmembrane region" description="Helical" evidence="1">
    <location>
        <begin position="21"/>
        <end position="45"/>
    </location>
</feature>
<reference evidence="2" key="1">
    <citation type="journal article" date="2015" name="Genome Biol. Evol.">
        <title>Organellar Genomes of White Spruce (Picea glauca): Assembly and Annotation.</title>
        <authorList>
            <person name="Jackman S.D."/>
            <person name="Warren R.L."/>
            <person name="Gibb E.A."/>
            <person name="Vandervalk B.P."/>
            <person name="Mohamadi H."/>
            <person name="Chu J."/>
            <person name="Raymond A."/>
            <person name="Pleasance S."/>
            <person name="Coope R."/>
            <person name="Wildung M.R."/>
            <person name="Ritland C.E."/>
            <person name="Bousquet J."/>
            <person name="Jones S.J."/>
            <person name="Bohlmann J."/>
            <person name="Birol I."/>
        </authorList>
    </citation>
    <scope>NUCLEOTIDE SEQUENCE [LARGE SCALE GENOMIC DNA]</scope>
    <source>
        <tissue evidence="2">Flushing bud</tissue>
    </source>
</reference>
<accession>A0A101M3Z1</accession>
<keyword evidence="1" id="KW-1133">Transmembrane helix</keyword>